<reference evidence="2" key="2">
    <citation type="submission" date="2020-05" db="UniProtKB">
        <authorList>
            <consortium name="EnsemblMetazoa"/>
        </authorList>
    </citation>
    <scope>IDENTIFICATION</scope>
    <source>
        <strain evidence="2">LVP_AGWG</strain>
    </source>
</reference>
<keyword evidence="4" id="KW-1185">Reference proteome</keyword>
<dbReference type="Proteomes" id="UP000008820">
    <property type="component" value="Chromosome 3"/>
</dbReference>
<evidence type="ECO:0000313" key="2">
    <source>
        <dbReference type="EnsemblMetazoa" id="AAEL022662-PB"/>
    </source>
</evidence>
<evidence type="ECO:0000313" key="3">
    <source>
        <dbReference type="EnsemblMetazoa" id="AAEL028200-PB"/>
    </source>
</evidence>
<dbReference type="InParanoid" id="A0A6I8U4R5"/>
<sequence>MKTNFEGLKEIYNDPRISRVIQYGQSILLKMSNKTNIVPSDAHSSVIPAADTERESQSSRSDPRQKHKGKGAKTRSAEKFRTKKNEETYNQRMESNRAFWDSFSSTVDGVETALKSLSVGASFFKPPSEITIVQSGIRPLTEATINFMADMKVTTQEGNPDRVDDQIVLDHVTQLQVYAKCALARRRGPFERDLVNTIVSQLSVSLKSTAAYLQNIGVCEVAGQQIFPTLSTNPAVQKPPPGWTETKIRTDEGTLFVNIAGIDLPPNVNSFQDLINLPQANRQFFQAGLTNMSDTIVVVPIDLERFTRHQRIIIRRTNVFVIRPSDDEYYSCCIHFKGIANYQTAI</sequence>
<accession>A0A6I8U4R5</accession>
<proteinExistence type="predicted"/>
<dbReference type="EnsemblMetazoa" id="AAEL028200-RB">
    <property type="protein sequence ID" value="AAEL028200-PB"/>
    <property type="gene ID" value="AAEL028200"/>
</dbReference>
<feature type="compositionally biased region" description="Basic and acidic residues" evidence="1">
    <location>
        <begin position="75"/>
        <end position="87"/>
    </location>
</feature>
<dbReference type="EnsemblMetazoa" id="AAEL022662-RB">
    <property type="protein sequence ID" value="AAEL022662-PB"/>
    <property type="gene ID" value="AAEL022662"/>
</dbReference>
<reference evidence="2 4" key="1">
    <citation type="submission" date="2017-06" db="EMBL/GenBank/DDBJ databases">
        <title>Aedes aegypti genome working group (AGWG) sequencing and assembly.</title>
        <authorList>
            <consortium name="Aedes aegypti Genome Working Group (AGWG)"/>
            <person name="Matthews B.J."/>
        </authorList>
    </citation>
    <scope>NUCLEOTIDE SEQUENCE [LARGE SCALE GENOMIC DNA]</scope>
    <source>
        <strain evidence="2 4">LVP_AGWG</strain>
    </source>
</reference>
<evidence type="ECO:0000313" key="4">
    <source>
        <dbReference type="Proteomes" id="UP000008820"/>
    </source>
</evidence>
<name>A0A6I8U4R5_AEDAE</name>
<protein>
    <submittedName>
        <fullName evidence="2">Uncharacterized protein</fullName>
    </submittedName>
</protein>
<dbReference type="OrthoDB" id="8091022at2759"/>
<feature type="region of interest" description="Disordered" evidence="1">
    <location>
        <begin position="48"/>
        <end position="87"/>
    </location>
</feature>
<feature type="compositionally biased region" description="Basic and acidic residues" evidence="1">
    <location>
        <begin position="51"/>
        <end position="64"/>
    </location>
</feature>
<organism evidence="2 4">
    <name type="scientific">Aedes aegypti</name>
    <name type="common">Yellowfever mosquito</name>
    <name type="synonym">Culex aegypti</name>
    <dbReference type="NCBI Taxonomy" id="7159"/>
    <lineage>
        <taxon>Eukaryota</taxon>
        <taxon>Metazoa</taxon>
        <taxon>Ecdysozoa</taxon>
        <taxon>Arthropoda</taxon>
        <taxon>Hexapoda</taxon>
        <taxon>Insecta</taxon>
        <taxon>Pterygota</taxon>
        <taxon>Neoptera</taxon>
        <taxon>Endopterygota</taxon>
        <taxon>Diptera</taxon>
        <taxon>Nematocera</taxon>
        <taxon>Culicoidea</taxon>
        <taxon>Culicidae</taxon>
        <taxon>Culicinae</taxon>
        <taxon>Aedini</taxon>
        <taxon>Aedes</taxon>
        <taxon>Stegomyia</taxon>
    </lineage>
</organism>
<evidence type="ECO:0000256" key="1">
    <source>
        <dbReference type="SAM" id="MobiDB-lite"/>
    </source>
</evidence>
<gene>
    <name evidence="2" type="primary">110678500</name>
    <name evidence="3" type="synonym">110678501</name>
</gene>
<dbReference type="AlphaFoldDB" id="A0A6I8U4R5"/>